<dbReference type="AlphaFoldDB" id="X6P945"/>
<keyword evidence="3" id="KW-1185">Reference proteome</keyword>
<comment type="caution">
    <text evidence="2">The sequence shown here is derived from an EMBL/GenBank/DDBJ whole genome shotgun (WGS) entry which is preliminary data.</text>
</comment>
<sequence length="486" mass="54705">MQKAKKHESVRVKQEAVGQSNFSESSRKSGAFAGIGKENGHLRKESLSKASVKAERHNGDSSLSSENVEDVSELPIEEANESDAAEDKSIGNISVSDNEHKDIEEKSKQDGNVDYRFLYDGLKFLIEKFSSLQKEMDSLEKRSFTHTFPFLKNIPTTNANPNIPFKRDPCGYGEKKKETFHNDDGTANPIKTNGNCHHEDIEKKESSFSVVENNTCAIPSLHLSQMEQIKKNSLLVKQETRSSIDKPMHSNSDMLCHENTHTPKTPRYLDSEGNSKQFKSENKTNDSNHLVATSSGSVREIDAPLSFASLATTGNESNHCKVEASCTNRELLAKIENVNELKTTSLNADIHNMLYTLNNQVEHCCQQVKLENDKNEESRTKLFHTLEIQNQHILRLMHQVETQQNEITTLQNVVKDLKQQWSLSTQKNSHISASFENNNSKQDISGSNTAIEPAEKIASEDKICNIVPKVNHGKKCMKYLLLYNKN</sequence>
<name>X6P945_RETFI</name>
<feature type="compositionally biased region" description="Acidic residues" evidence="1">
    <location>
        <begin position="67"/>
        <end position="84"/>
    </location>
</feature>
<evidence type="ECO:0000313" key="3">
    <source>
        <dbReference type="Proteomes" id="UP000023152"/>
    </source>
</evidence>
<proteinExistence type="predicted"/>
<gene>
    <name evidence="2" type="ORF">RFI_02384</name>
</gene>
<feature type="compositionally biased region" description="Basic and acidic residues" evidence="1">
    <location>
        <begin position="38"/>
        <end position="59"/>
    </location>
</feature>
<feature type="region of interest" description="Disordered" evidence="1">
    <location>
        <begin position="1"/>
        <end position="105"/>
    </location>
</feature>
<reference evidence="2 3" key="1">
    <citation type="journal article" date="2013" name="Curr. Biol.">
        <title>The Genome of the Foraminiferan Reticulomyxa filosa.</title>
        <authorList>
            <person name="Glockner G."/>
            <person name="Hulsmann N."/>
            <person name="Schleicher M."/>
            <person name="Noegel A.A."/>
            <person name="Eichinger L."/>
            <person name="Gallinger C."/>
            <person name="Pawlowski J."/>
            <person name="Sierra R."/>
            <person name="Euteneuer U."/>
            <person name="Pillet L."/>
            <person name="Moustafa A."/>
            <person name="Platzer M."/>
            <person name="Groth M."/>
            <person name="Szafranski K."/>
            <person name="Schliwa M."/>
        </authorList>
    </citation>
    <scope>NUCLEOTIDE SEQUENCE [LARGE SCALE GENOMIC DNA]</scope>
</reference>
<feature type="region of interest" description="Disordered" evidence="1">
    <location>
        <begin position="237"/>
        <end position="290"/>
    </location>
</feature>
<protein>
    <submittedName>
        <fullName evidence="2">Uncharacterized protein</fullName>
    </submittedName>
</protein>
<organism evidence="2 3">
    <name type="scientific">Reticulomyxa filosa</name>
    <dbReference type="NCBI Taxonomy" id="46433"/>
    <lineage>
        <taxon>Eukaryota</taxon>
        <taxon>Sar</taxon>
        <taxon>Rhizaria</taxon>
        <taxon>Retaria</taxon>
        <taxon>Foraminifera</taxon>
        <taxon>Monothalamids</taxon>
        <taxon>Reticulomyxidae</taxon>
        <taxon>Reticulomyxa</taxon>
    </lineage>
</organism>
<evidence type="ECO:0000256" key="1">
    <source>
        <dbReference type="SAM" id="MobiDB-lite"/>
    </source>
</evidence>
<dbReference type="Proteomes" id="UP000023152">
    <property type="component" value="Unassembled WGS sequence"/>
</dbReference>
<evidence type="ECO:0000313" key="2">
    <source>
        <dbReference type="EMBL" id="ETO34706.1"/>
    </source>
</evidence>
<feature type="compositionally biased region" description="Basic and acidic residues" evidence="1">
    <location>
        <begin position="238"/>
        <end position="248"/>
    </location>
</feature>
<dbReference type="EMBL" id="ASPP01002340">
    <property type="protein sequence ID" value="ETO34706.1"/>
    <property type="molecule type" value="Genomic_DNA"/>
</dbReference>
<accession>X6P945</accession>